<dbReference type="OrthoDB" id="7917706at2759"/>
<evidence type="ECO:0000259" key="2">
    <source>
        <dbReference type="Pfam" id="PF08785"/>
    </source>
</evidence>
<gene>
    <name evidence="3" type="primary">101900473</name>
    <name evidence="5" type="synonym">LOC101900473</name>
</gene>
<dbReference type="AlphaFoldDB" id="A0A1I8N6B5"/>
<feature type="domain" description="Ku C-terminal" evidence="2">
    <location>
        <begin position="21"/>
        <end position="123"/>
    </location>
</feature>
<organism evidence="3">
    <name type="scientific">Musca domestica</name>
    <name type="common">House fly</name>
    <dbReference type="NCBI Taxonomy" id="7370"/>
    <lineage>
        <taxon>Eukaryota</taxon>
        <taxon>Metazoa</taxon>
        <taxon>Ecdysozoa</taxon>
        <taxon>Arthropoda</taxon>
        <taxon>Hexapoda</taxon>
        <taxon>Insecta</taxon>
        <taxon>Pterygota</taxon>
        <taxon>Neoptera</taxon>
        <taxon>Endopterygota</taxon>
        <taxon>Diptera</taxon>
        <taxon>Brachycera</taxon>
        <taxon>Muscomorpha</taxon>
        <taxon>Muscoidea</taxon>
        <taxon>Muscidae</taxon>
        <taxon>Musca</taxon>
    </lineage>
</organism>
<dbReference type="KEGG" id="mde:101900473"/>
<dbReference type="InterPro" id="IPR014893">
    <property type="entry name" value="Ku_PK_bind"/>
</dbReference>
<dbReference type="VEuPathDB" id="VectorBase:MDOMA2_018524"/>
<reference evidence="5" key="2">
    <citation type="submission" date="2025-04" db="UniProtKB">
        <authorList>
            <consortium name="RefSeq"/>
        </authorList>
    </citation>
    <scope>IDENTIFICATION</scope>
    <source>
        <strain evidence="5">Aabys</strain>
    </source>
</reference>
<dbReference type="SUPFAM" id="SSF101420">
    <property type="entry name" value="C-terminal domain of Ku80"/>
    <property type="match status" value="5"/>
</dbReference>
<evidence type="ECO:0000313" key="3">
    <source>
        <dbReference type="EnsemblMetazoa" id="MDOA012001-PA"/>
    </source>
</evidence>
<evidence type="ECO:0000313" key="4">
    <source>
        <dbReference type="Proteomes" id="UP001652621"/>
    </source>
</evidence>
<sequence length="805" mass="94701">MSSEFSKDDTTKFNVSISDVDPVKDYENLMENRQHYDPESGVIFAEIWEQICYAVCDCIWKLLFDDTTPSEDQINKAKELLKKFRLDSKIINPYVYNGFQDKLRDECLNHNNLREFWKSLLEDDDDDDTDIAPAVPPCGEVYYNFMFSRIVTPLNTKTSPKQDVVLKSEDFDKNLPLAKLLENYESAKKQIDAIHIADDKFNDIWIQFHNLICDCVWSFIIDAKPSPNEEQIAKACGLLKRYRDDAVYINWSMYNEWMEKFREQLLENGMEEFLQKEIIAKQLGLCRSFRAMQENQILKAVNLQFAATEVDFSELQAKLPLAELLDLYHNAMDNKMDMDWETFSDIWQQFSEAVCNCIWQIMFNDTGDTASLTSAQMEKASVLLKTYREDSIMINPTFYNEWIYKFRDELLKREFYDFWKNEIVKKELGPCWARDSDFFDDMDDPEPAEFYNYAGCQAAWLSEAEGKETAEEKQQKPEIANTTPKSTKPISLSNPLEDYTHNMLVQRDLDMNDKAAYKKIFSEIRHVLWQLLFGNEEKSLSQETINKASSLLQAHKEDACYFSPYEYNEWIVKVRDELVKRKYCDFWQIIVDNNLGLCSANDSHFFHNRRDPKPKEFYRIGTELMAVLQLNLRPYCIAQKETKSMMSSSTLPADFEHFEANISLETPVEDYEKLLQEKLKIDAIVSKDMMNRIWNKISTAAQSTVWQLLFENKSTDEDMKKATALLKILKDDSCFYSPWSYNEWIVRVRDELLLRRMIDFWRKVLVAQELGPAWARDCDLFEDSTDPEPAKFYEFEGCKAPWIKE</sequence>
<proteinExistence type="predicted"/>
<feature type="compositionally biased region" description="Polar residues" evidence="1">
    <location>
        <begin position="480"/>
        <end position="494"/>
    </location>
</feature>
<dbReference type="VEuPathDB" id="VectorBase:MDOA012001"/>
<dbReference type="Gene3D" id="1.25.40.240">
    <property type="entry name" value="Ku, C-terminal domain"/>
    <property type="match status" value="5"/>
</dbReference>
<dbReference type="eggNOG" id="ENOG502T835">
    <property type="taxonomic scope" value="Eukaryota"/>
</dbReference>
<evidence type="ECO:0000313" key="5">
    <source>
        <dbReference type="RefSeq" id="XP_005178276.2"/>
    </source>
</evidence>
<dbReference type="RefSeq" id="XP_005178276.2">
    <property type="nucleotide sequence ID" value="XM_005178219.3"/>
</dbReference>
<dbReference type="InterPro" id="IPR036494">
    <property type="entry name" value="Ku_C_sf"/>
</dbReference>
<reference evidence="3" key="1">
    <citation type="submission" date="2020-05" db="UniProtKB">
        <authorList>
            <consortium name="EnsemblMetazoa"/>
        </authorList>
    </citation>
    <scope>IDENTIFICATION</scope>
    <source>
        <strain evidence="3">Aabys</strain>
    </source>
</reference>
<feature type="region of interest" description="Disordered" evidence="1">
    <location>
        <begin position="464"/>
        <end position="494"/>
    </location>
</feature>
<keyword evidence="4" id="KW-1185">Reference proteome</keyword>
<dbReference type="Pfam" id="PF08785">
    <property type="entry name" value="Ku_PK_bind"/>
    <property type="match status" value="2"/>
</dbReference>
<accession>A0A1I8N6B5</accession>
<feature type="domain" description="Ku C-terminal" evidence="2">
    <location>
        <begin position="494"/>
        <end position="602"/>
    </location>
</feature>
<protein>
    <submittedName>
        <fullName evidence="5">Uncharacterized protein LOC101900473</fullName>
    </submittedName>
</protein>
<dbReference type="GeneID" id="101900473"/>
<dbReference type="Proteomes" id="UP001652621">
    <property type="component" value="Unplaced"/>
</dbReference>
<name>A0A1I8N6B5_MUSDO</name>
<dbReference type="EnsemblMetazoa" id="MDOA012001-RA">
    <property type="protein sequence ID" value="MDOA012001-PA"/>
    <property type="gene ID" value="MDOA012001"/>
</dbReference>
<evidence type="ECO:0000256" key="1">
    <source>
        <dbReference type="SAM" id="MobiDB-lite"/>
    </source>
</evidence>
<feature type="compositionally biased region" description="Basic and acidic residues" evidence="1">
    <location>
        <begin position="464"/>
        <end position="476"/>
    </location>
</feature>